<dbReference type="RefSeq" id="WP_358135145.1">
    <property type="nucleotide sequence ID" value="NZ_JBFALK010000011.1"/>
</dbReference>
<evidence type="ECO:0000256" key="1">
    <source>
        <dbReference type="SAM" id="SignalP"/>
    </source>
</evidence>
<dbReference type="SUPFAM" id="SSF52096">
    <property type="entry name" value="ClpP/crotonase"/>
    <property type="match status" value="1"/>
</dbReference>
<evidence type="ECO:0000259" key="2">
    <source>
        <dbReference type="SMART" id="SM00245"/>
    </source>
</evidence>
<evidence type="ECO:0000313" key="3">
    <source>
        <dbReference type="EMBL" id="MEV0971150.1"/>
    </source>
</evidence>
<dbReference type="Pfam" id="PF14684">
    <property type="entry name" value="Tricorn_C1"/>
    <property type="match status" value="1"/>
</dbReference>
<feature type="chain" id="PRO_5046239620" evidence="1">
    <location>
        <begin position="28"/>
        <end position="472"/>
    </location>
</feature>
<dbReference type="InterPro" id="IPR029045">
    <property type="entry name" value="ClpP/crotonase-like_dom_sf"/>
</dbReference>
<dbReference type="SMART" id="SM00245">
    <property type="entry name" value="TSPc"/>
    <property type="match status" value="1"/>
</dbReference>
<dbReference type="Pfam" id="PF03572">
    <property type="entry name" value="Peptidase_S41"/>
    <property type="match status" value="1"/>
</dbReference>
<comment type="caution">
    <text evidence="3">The sequence shown here is derived from an EMBL/GenBank/DDBJ whole genome shotgun (WGS) entry which is preliminary data.</text>
</comment>
<dbReference type="Gene3D" id="3.30.750.44">
    <property type="match status" value="1"/>
</dbReference>
<dbReference type="CDD" id="cd07563">
    <property type="entry name" value="Peptidase_S41_IRBP"/>
    <property type="match status" value="1"/>
</dbReference>
<dbReference type="InterPro" id="IPR028204">
    <property type="entry name" value="Tricorn_C1"/>
</dbReference>
<feature type="signal peptide" evidence="1">
    <location>
        <begin position="1"/>
        <end position="27"/>
    </location>
</feature>
<keyword evidence="4" id="KW-1185">Reference proteome</keyword>
<feature type="domain" description="Tail specific protease" evidence="2">
    <location>
        <begin position="233"/>
        <end position="441"/>
    </location>
</feature>
<dbReference type="PANTHER" id="PTHR11261:SF3">
    <property type="entry name" value="RETINOL-BINDING PROTEIN 3"/>
    <property type="match status" value="1"/>
</dbReference>
<keyword evidence="1" id="KW-0732">Signal</keyword>
<accession>A0ABV3GHQ4</accession>
<protein>
    <submittedName>
        <fullName evidence="3">S41 family peptidase</fullName>
    </submittedName>
</protein>
<evidence type="ECO:0000313" key="4">
    <source>
        <dbReference type="Proteomes" id="UP001551675"/>
    </source>
</evidence>
<sequence length="472" mass="51039">MKKSGTRITVAALAAVTVMTAAPAATAADSTGAPTLNGVWQTEGYGTIITVDGDRLRYFDTTAITCLPGVISAGQQGSPGSFTTDDGSRQLMIRLQGRQRARLRYVGAVGEIGLRRLPALPARCSVKAPAKDPVRVFDVFWTTFTENYPFFATKSVDWQAVRDRYRPRIGPNTTDAELFGVLRDILKDLGDAHTALRAGKDEFARPLRPGTRPLDGLPAFMALNKRVLDLVEKHDVQKPLTTWGRGVIGYADLPGGFGYLRLAAFDGYADGGFAANAAELDRALDEIFTPARTARLKGLVLDVRLNFGGYDALGIQLASRLTGRPYVAYAKQARNDPSDPTRFTRARATWVRPAAGSRHTGPIALLTSPLTISAGETFSQAMTARTPAPRRIGDATQGAFSDFLWRTLPNGWSFALPNERFLTRKGTTFDVTGIPPQVRIAGTLSDEELAAGRDAAFDQALSYLRGVAGRSR</sequence>
<dbReference type="PANTHER" id="PTHR11261">
    <property type="entry name" value="INTERPHOTORECEPTOR RETINOID-BINDING PROTEIN"/>
    <property type="match status" value="1"/>
</dbReference>
<dbReference type="Gene3D" id="3.90.226.10">
    <property type="entry name" value="2-enoyl-CoA Hydratase, Chain A, domain 1"/>
    <property type="match status" value="1"/>
</dbReference>
<gene>
    <name evidence="3" type="ORF">AB0I59_21185</name>
</gene>
<dbReference type="Proteomes" id="UP001551675">
    <property type="component" value="Unassembled WGS sequence"/>
</dbReference>
<name>A0ABV3GHQ4_MICGL</name>
<proteinExistence type="predicted"/>
<dbReference type="InterPro" id="IPR005151">
    <property type="entry name" value="Tail-specific_protease"/>
</dbReference>
<dbReference type="EMBL" id="JBFALK010000011">
    <property type="protein sequence ID" value="MEV0971150.1"/>
    <property type="molecule type" value="Genomic_DNA"/>
</dbReference>
<organism evidence="3 4">
    <name type="scientific">Microtetraspora glauca</name>
    <dbReference type="NCBI Taxonomy" id="1996"/>
    <lineage>
        <taxon>Bacteria</taxon>
        <taxon>Bacillati</taxon>
        <taxon>Actinomycetota</taxon>
        <taxon>Actinomycetes</taxon>
        <taxon>Streptosporangiales</taxon>
        <taxon>Streptosporangiaceae</taxon>
        <taxon>Microtetraspora</taxon>
    </lineage>
</organism>
<reference evidence="3 4" key="1">
    <citation type="submission" date="2024-06" db="EMBL/GenBank/DDBJ databases">
        <title>The Natural Products Discovery Center: Release of the First 8490 Sequenced Strains for Exploring Actinobacteria Biosynthetic Diversity.</title>
        <authorList>
            <person name="Kalkreuter E."/>
            <person name="Kautsar S.A."/>
            <person name="Yang D."/>
            <person name="Bader C.D."/>
            <person name="Teijaro C.N."/>
            <person name="Fluegel L."/>
            <person name="Davis C.M."/>
            <person name="Simpson J.R."/>
            <person name="Lauterbach L."/>
            <person name="Steele A.D."/>
            <person name="Gui C."/>
            <person name="Meng S."/>
            <person name="Li G."/>
            <person name="Viehrig K."/>
            <person name="Ye F."/>
            <person name="Su P."/>
            <person name="Kiefer A.F."/>
            <person name="Nichols A."/>
            <person name="Cepeda A.J."/>
            <person name="Yan W."/>
            <person name="Fan B."/>
            <person name="Jiang Y."/>
            <person name="Adhikari A."/>
            <person name="Zheng C.-J."/>
            <person name="Schuster L."/>
            <person name="Cowan T.M."/>
            <person name="Smanski M.J."/>
            <person name="Chevrette M.G."/>
            <person name="De Carvalho L.P.S."/>
            <person name="Shen B."/>
        </authorList>
    </citation>
    <scope>NUCLEOTIDE SEQUENCE [LARGE SCALE GENOMIC DNA]</scope>
    <source>
        <strain evidence="3 4">NPDC050100</strain>
    </source>
</reference>